<accession>A0A6A5VAR4</accession>
<dbReference type="Proteomes" id="UP000800036">
    <property type="component" value="Unassembled WGS sequence"/>
</dbReference>
<protein>
    <submittedName>
        <fullName evidence="2">Uncharacterized protein</fullName>
    </submittedName>
</protein>
<feature type="transmembrane region" description="Helical" evidence="1">
    <location>
        <begin position="71"/>
        <end position="93"/>
    </location>
</feature>
<dbReference type="OrthoDB" id="3783050at2759"/>
<proteinExistence type="predicted"/>
<feature type="transmembrane region" description="Helical" evidence="1">
    <location>
        <begin position="36"/>
        <end position="59"/>
    </location>
</feature>
<keyword evidence="1" id="KW-0812">Transmembrane</keyword>
<dbReference type="EMBL" id="ML976681">
    <property type="protein sequence ID" value="KAF1973419.1"/>
    <property type="molecule type" value="Genomic_DNA"/>
</dbReference>
<feature type="transmembrane region" description="Helical" evidence="1">
    <location>
        <begin position="277"/>
        <end position="297"/>
    </location>
</feature>
<keyword evidence="3" id="KW-1185">Reference proteome</keyword>
<keyword evidence="1" id="KW-1133">Transmembrane helix</keyword>
<sequence>MAPRRGSSGGGSSIGGSDGPSGCPGFLQGSRFSTPLAYYVNYALFLFLFICLIIAFCCLRAKVKQKKLTGPLFWLSVLCQIIGNVLLVVGVTLLECNVVFVGNYSYFQLAFNIFFGLGNYLLLVIVVWGLNTLLIGRLNSGKSVVQILTLAITGVMGVLTAAYIGLSCYMAWSRTDAGLASLESSEASDRFYSITMSYQKYAVAYWALYLLSVIAAGGLAIATITRMRSRNILTGDILIWTVALFLSMLLWVIFQLIPYAATLDPINSSNITENTWVAISYLNSIFQLFSYIFLIFLSTSRAWEHANAVQTAYNNTASGMPVYAPVQQQYAYNGQTAQQQYTYSGQPAQQYYYQQQPVYNSVPAPVQANGHMVQVK</sequence>
<gene>
    <name evidence="2" type="ORF">BU23DRAFT_138393</name>
</gene>
<keyword evidence="1" id="KW-0472">Membrane</keyword>
<evidence type="ECO:0000256" key="1">
    <source>
        <dbReference type="SAM" id="Phobius"/>
    </source>
</evidence>
<evidence type="ECO:0000313" key="2">
    <source>
        <dbReference type="EMBL" id="KAF1973419.1"/>
    </source>
</evidence>
<evidence type="ECO:0000313" key="3">
    <source>
        <dbReference type="Proteomes" id="UP000800036"/>
    </source>
</evidence>
<feature type="transmembrane region" description="Helical" evidence="1">
    <location>
        <begin position="113"/>
        <end position="135"/>
    </location>
</feature>
<organism evidence="2 3">
    <name type="scientific">Bimuria novae-zelandiae CBS 107.79</name>
    <dbReference type="NCBI Taxonomy" id="1447943"/>
    <lineage>
        <taxon>Eukaryota</taxon>
        <taxon>Fungi</taxon>
        <taxon>Dikarya</taxon>
        <taxon>Ascomycota</taxon>
        <taxon>Pezizomycotina</taxon>
        <taxon>Dothideomycetes</taxon>
        <taxon>Pleosporomycetidae</taxon>
        <taxon>Pleosporales</taxon>
        <taxon>Massarineae</taxon>
        <taxon>Didymosphaeriaceae</taxon>
        <taxon>Bimuria</taxon>
    </lineage>
</organism>
<name>A0A6A5VAR4_9PLEO</name>
<dbReference type="AlphaFoldDB" id="A0A6A5VAR4"/>
<feature type="transmembrane region" description="Helical" evidence="1">
    <location>
        <begin position="203"/>
        <end position="225"/>
    </location>
</feature>
<reference evidence="2" key="1">
    <citation type="journal article" date="2020" name="Stud. Mycol.">
        <title>101 Dothideomycetes genomes: a test case for predicting lifestyles and emergence of pathogens.</title>
        <authorList>
            <person name="Haridas S."/>
            <person name="Albert R."/>
            <person name="Binder M."/>
            <person name="Bloem J."/>
            <person name="Labutti K."/>
            <person name="Salamov A."/>
            <person name="Andreopoulos B."/>
            <person name="Baker S."/>
            <person name="Barry K."/>
            <person name="Bills G."/>
            <person name="Bluhm B."/>
            <person name="Cannon C."/>
            <person name="Castanera R."/>
            <person name="Culley D."/>
            <person name="Daum C."/>
            <person name="Ezra D."/>
            <person name="Gonzalez J."/>
            <person name="Henrissat B."/>
            <person name="Kuo A."/>
            <person name="Liang C."/>
            <person name="Lipzen A."/>
            <person name="Lutzoni F."/>
            <person name="Magnuson J."/>
            <person name="Mondo S."/>
            <person name="Nolan M."/>
            <person name="Ohm R."/>
            <person name="Pangilinan J."/>
            <person name="Park H.-J."/>
            <person name="Ramirez L."/>
            <person name="Alfaro M."/>
            <person name="Sun H."/>
            <person name="Tritt A."/>
            <person name="Yoshinaga Y."/>
            <person name="Zwiers L.-H."/>
            <person name="Turgeon B."/>
            <person name="Goodwin S."/>
            <person name="Spatafora J."/>
            <person name="Crous P."/>
            <person name="Grigoriev I."/>
        </authorList>
    </citation>
    <scope>NUCLEOTIDE SEQUENCE</scope>
    <source>
        <strain evidence="2">CBS 107.79</strain>
    </source>
</reference>
<feature type="transmembrane region" description="Helical" evidence="1">
    <location>
        <begin position="237"/>
        <end position="257"/>
    </location>
</feature>
<feature type="transmembrane region" description="Helical" evidence="1">
    <location>
        <begin position="147"/>
        <end position="172"/>
    </location>
</feature>